<reference evidence="12" key="1">
    <citation type="submission" date="2021-03" db="EMBL/GenBank/DDBJ databases">
        <title>Plesiomonas shigelloides zfcc0051, isolated from zebrafish feces.</title>
        <authorList>
            <person name="Vanderhoek Z."/>
            <person name="Gaulke C."/>
        </authorList>
    </citation>
    <scope>NUCLEOTIDE SEQUENCE</scope>
    <source>
        <strain evidence="12">Zfcc0051</strain>
    </source>
</reference>
<evidence type="ECO:0000313" key="13">
    <source>
        <dbReference type="Proteomes" id="UP000664658"/>
    </source>
</evidence>
<dbReference type="InterPro" id="IPR001952">
    <property type="entry name" value="Alkaline_phosphatase"/>
</dbReference>
<evidence type="ECO:0000256" key="6">
    <source>
        <dbReference type="ARBA" id="ARBA00022842"/>
    </source>
</evidence>
<dbReference type="SUPFAM" id="SSF53649">
    <property type="entry name" value="Alkaline phosphatase-like"/>
    <property type="match status" value="1"/>
</dbReference>
<comment type="cofactor">
    <cofactor evidence="8">
        <name>Mg(2+)</name>
        <dbReference type="ChEBI" id="CHEBI:18420"/>
    </cofactor>
    <text evidence="8">Binds 1 Mg(2+) ion.</text>
</comment>
<feature type="disulfide bond" evidence="9">
    <location>
        <begin position="315"/>
        <end position="365"/>
    </location>
</feature>
<dbReference type="GO" id="GO:0046872">
    <property type="term" value="F:metal ion binding"/>
    <property type="evidence" value="ECO:0007669"/>
    <property type="project" value="UniProtKB-KW"/>
</dbReference>
<feature type="binding site" evidence="8">
    <location>
        <position position="182"/>
    </location>
    <ligand>
        <name>Mg(2+)</name>
        <dbReference type="ChEBI" id="CHEBI:18420"/>
    </ligand>
</feature>
<feature type="binding site" evidence="8">
    <location>
        <position position="360"/>
    </location>
    <ligand>
        <name>Zn(2+)</name>
        <dbReference type="ChEBI" id="CHEBI:29105"/>
        <label>2</label>
    </ligand>
</feature>
<dbReference type="CDD" id="cd16012">
    <property type="entry name" value="ALP"/>
    <property type="match status" value="1"/>
</dbReference>
<keyword evidence="11" id="KW-0732">Signal</keyword>
<evidence type="ECO:0000256" key="2">
    <source>
        <dbReference type="ARBA" id="ARBA00022553"/>
    </source>
</evidence>
<evidence type="ECO:0000256" key="1">
    <source>
        <dbReference type="ARBA" id="ARBA00005984"/>
    </source>
</evidence>
<keyword evidence="2" id="KW-0597">Phosphoprotein</keyword>
<evidence type="ECO:0000256" key="10">
    <source>
        <dbReference type="RuleBase" id="RU003946"/>
    </source>
</evidence>
<dbReference type="PROSITE" id="PS00123">
    <property type="entry name" value="ALKALINE_PHOSPHATASE"/>
    <property type="match status" value="1"/>
</dbReference>
<comment type="caution">
    <text evidence="12">The sequence shown here is derived from an EMBL/GenBank/DDBJ whole genome shotgun (WGS) entry which is preliminary data.</text>
</comment>
<comment type="similarity">
    <text evidence="1 10">Belongs to the alkaline phosphatase family.</text>
</comment>
<dbReference type="InterPro" id="IPR018299">
    <property type="entry name" value="Alkaline_phosphatase_AS"/>
</dbReference>
<name>A0A8I1W699_PLESH</name>
<feature type="binding site" evidence="8">
    <location>
        <position position="398"/>
    </location>
    <ligand>
        <name>Zn(2+)</name>
        <dbReference type="ChEBI" id="CHEBI:29105"/>
        <label>2</label>
    </ligand>
</feature>
<keyword evidence="4 12" id="KW-0378">Hydrolase</keyword>
<feature type="active site" description="Phosphoserine intermediate" evidence="7">
    <location>
        <position position="131"/>
    </location>
</feature>
<evidence type="ECO:0000313" key="12">
    <source>
        <dbReference type="EMBL" id="MBO1108263.1"/>
    </source>
</evidence>
<dbReference type="EC" id="3.1.3.1" evidence="12"/>
<evidence type="ECO:0000256" key="7">
    <source>
        <dbReference type="PIRSR" id="PIRSR601952-1"/>
    </source>
</evidence>
<organism evidence="12 13">
    <name type="scientific">Plesiomonas shigelloides</name>
    <name type="common">Aeromonas shigelloides</name>
    <dbReference type="NCBI Taxonomy" id="703"/>
    <lineage>
        <taxon>Bacteria</taxon>
        <taxon>Pseudomonadati</taxon>
        <taxon>Pseudomonadota</taxon>
        <taxon>Gammaproteobacteria</taxon>
        <taxon>Enterobacterales</taxon>
        <taxon>Enterobacteriaceae</taxon>
        <taxon>Plesiomonas</taxon>
    </lineage>
</organism>
<keyword evidence="5 8" id="KW-0862">Zinc</keyword>
<dbReference type="PANTHER" id="PTHR11596">
    <property type="entry name" value="ALKALINE PHOSPHATASE"/>
    <property type="match status" value="1"/>
</dbReference>
<dbReference type="SMART" id="SM00098">
    <property type="entry name" value="alkPPc"/>
    <property type="match status" value="1"/>
</dbReference>
<dbReference type="Proteomes" id="UP000664658">
    <property type="component" value="Unassembled WGS sequence"/>
</dbReference>
<proteinExistence type="inferred from homology"/>
<feature type="disulfide bond" evidence="9">
    <location>
        <begin position="197"/>
        <end position="207"/>
    </location>
</feature>
<evidence type="ECO:0000256" key="3">
    <source>
        <dbReference type="ARBA" id="ARBA00022723"/>
    </source>
</evidence>
<dbReference type="GO" id="GO:0042597">
    <property type="term" value="C:periplasmic space"/>
    <property type="evidence" value="ECO:0007669"/>
    <property type="project" value="TreeGrafter"/>
</dbReference>
<dbReference type="InterPro" id="IPR017850">
    <property type="entry name" value="Alkaline_phosphatase_core_sf"/>
</dbReference>
<feature type="binding site" evidence="8">
    <location>
        <position position="442"/>
    </location>
    <ligand>
        <name>Zn(2+)</name>
        <dbReference type="ChEBI" id="CHEBI:29105"/>
        <label>2</label>
    </ligand>
</feature>
<feature type="binding site" evidence="8">
    <location>
        <position position="80"/>
    </location>
    <ligand>
        <name>Mg(2+)</name>
        <dbReference type="ChEBI" id="CHEBI:18420"/>
    </ligand>
</feature>
<keyword evidence="3 8" id="KW-0479">Metal-binding</keyword>
<feature type="binding site" evidence="8">
    <location>
        <position position="80"/>
    </location>
    <ligand>
        <name>Zn(2+)</name>
        <dbReference type="ChEBI" id="CHEBI:29105"/>
        <label>2</label>
    </ligand>
</feature>
<feature type="binding site" evidence="8">
    <location>
        <position position="351"/>
    </location>
    <ligand>
        <name>Mg(2+)</name>
        <dbReference type="ChEBI" id="CHEBI:18420"/>
    </ligand>
</feature>
<dbReference type="Pfam" id="PF00245">
    <property type="entry name" value="Alk_phosphatase"/>
    <property type="match status" value="2"/>
</dbReference>
<feature type="binding site" evidence="8">
    <location>
        <position position="184"/>
    </location>
    <ligand>
        <name>Mg(2+)</name>
        <dbReference type="ChEBI" id="CHEBI:18420"/>
    </ligand>
</feature>
<evidence type="ECO:0000256" key="4">
    <source>
        <dbReference type="ARBA" id="ARBA00022801"/>
    </source>
</evidence>
<protein>
    <submittedName>
        <fullName evidence="12">Alkaline phosphatase</fullName>
        <ecNumber evidence="12">3.1.3.1</ecNumber>
    </submittedName>
</protein>
<dbReference type="NCBIfam" id="NF007810">
    <property type="entry name" value="PRK10518.1"/>
    <property type="match status" value="1"/>
</dbReference>
<comment type="cofactor">
    <cofactor evidence="8">
        <name>Zn(2+)</name>
        <dbReference type="ChEBI" id="CHEBI:29105"/>
    </cofactor>
    <text evidence="8">Binds 2 Zn(2+) ions.</text>
</comment>
<dbReference type="EMBL" id="JAFNAA010000007">
    <property type="protein sequence ID" value="MBO1108263.1"/>
    <property type="molecule type" value="Genomic_DNA"/>
</dbReference>
<sequence length="484" mass="50771">MSVRFPLTLLTSALLLSLSGGASAQAAEAHAAGPKIEHRAAQGDVTQFGGARRLTEEQTAALRASLSDKQVKNVILLIGDGMGDSEITAARNYANGAGGFFAGIDALPLTGQYTHYALDKKTGKPDYVTDSAASATAWSSGVKTYNGALGVDIHEKPHTTLMQLAKAAGKGTGNVSTAELQDATPAAMMAHVTARKCYGPEATSKLCPTNALENGGKGSITEQMLQTRPDVTLGGGMKTFSEVSKAGAGQGKTLRQQAQEQGFVIVETLDDLKKVQSADQKAPLLGLFSDGNMPVRWKGPKASYHGNLDQPAVTCTANPERRASVPNLADMTEKAIDLLKTNPNGFFLQVEGASIDKQDHAANPCGQFGETVDLDEAVQKALEFARADGNTLVIVTADHAHSSQIVAPDTKAPGLTQALNTKDGAVMAISYGTAEADESQEHTGSQLRVAAYGPRAANVVGLTDQTDLFFTMRDAMGLKQDKQQ</sequence>
<evidence type="ECO:0000256" key="8">
    <source>
        <dbReference type="PIRSR" id="PIRSR601952-2"/>
    </source>
</evidence>
<dbReference type="PANTHER" id="PTHR11596:SF5">
    <property type="entry name" value="ALKALINE PHOSPHATASE"/>
    <property type="match status" value="1"/>
</dbReference>
<dbReference type="PRINTS" id="PR00113">
    <property type="entry name" value="ALKPHPHTASE"/>
</dbReference>
<feature type="signal peptide" evidence="11">
    <location>
        <begin position="1"/>
        <end position="24"/>
    </location>
</feature>
<dbReference type="GO" id="GO:0004035">
    <property type="term" value="F:alkaline phosphatase activity"/>
    <property type="evidence" value="ECO:0007669"/>
    <property type="project" value="UniProtKB-EC"/>
</dbReference>
<feature type="chain" id="PRO_5034182534" evidence="11">
    <location>
        <begin position="25"/>
        <end position="484"/>
    </location>
</feature>
<evidence type="ECO:0000256" key="5">
    <source>
        <dbReference type="ARBA" id="ARBA00022833"/>
    </source>
</evidence>
<evidence type="ECO:0000256" key="9">
    <source>
        <dbReference type="PIRSR" id="PIRSR601952-3"/>
    </source>
</evidence>
<keyword evidence="6 8" id="KW-0460">Magnesium</keyword>
<keyword evidence="9" id="KW-1015">Disulfide bond</keyword>
<evidence type="ECO:0000256" key="11">
    <source>
        <dbReference type="SAM" id="SignalP"/>
    </source>
</evidence>
<dbReference type="Gene3D" id="3.40.720.10">
    <property type="entry name" value="Alkaline Phosphatase, subunit A"/>
    <property type="match status" value="1"/>
</dbReference>
<dbReference type="AlphaFoldDB" id="A0A8I1W699"/>
<feature type="binding site" evidence="8">
    <location>
        <position position="356"/>
    </location>
    <ligand>
        <name>Zn(2+)</name>
        <dbReference type="ChEBI" id="CHEBI:29105"/>
        <label>2</label>
    </ligand>
</feature>
<gene>
    <name evidence="12" type="primary">phoA</name>
    <name evidence="12" type="ORF">J2R62_08505</name>
</gene>
<accession>A0A8I1W699</accession>
<feature type="binding site" evidence="8">
    <location>
        <position position="399"/>
    </location>
    <ligand>
        <name>Zn(2+)</name>
        <dbReference type="ChEBI" id="CHEBI:29105"/>
        <label>2</label>
    </ligand>
</feature>
<dbReference type="RefSeq" id="WP_207542030.1">
    <property type="nucleotide sequence ID" value="NZ_JAFNAA010000007.1"/>
</dbReference>